<dbReference type="OrthoDB" id="10027823at2759"/>
<feature type="transmembrane region" description="Helical" evidence="3">
    <location>
        <begin position="262"/>
        <end position="281"/>
    </location>
</feature>
<proteinExistence type="predicted"/>
<evidence type="ECO:0000256" key="1">
    <source>
        <dbReference type="ARBA" id="ARBA00004141"/>
    </source>
</evidence>
<feature type="transmembrane region" description="Helical" evidence="3">
    <location>
        <begin position="411"/>
        <end position="434"/>
    </location>
</feature>
<dbReference type="Proteomes" id="UP000038010">
    <property type="component" value="Unassembled WGS sequence"/>
</dbReference>
<dbReference type="VEuPathDB" id="FungiDB:AB675_10621"/>
<evidence type="ECO:0000313" key="5">
    <source>
        <dbReference type="EMBL" id="KPI40900.1"/>
    </source>
</evidence>
<gene>
    <name evidence="5" type="ORF">AB675_10621</name>
</gene>
<dbReference type="EMBL" id="LFJN01000011">
    <property type="protein sequence ID" value="KPI40900.1"/>
    <property type="molecule type" value="Genomic_DNA"/>
</dbReference>
<feature type="transmembrane region" description="Helical" evidence="3">
    <location>
        <begin position="338"/>
        <end position="360"/>
    </location>
</feature>
<dbReference type="GO" id="GO:0022857">
    <property type="term" value="F:transmembrane transporter activity"/>
    <property type="evidence" value="ECO:0007669"/>
    <property type="project" value="InterPro"/>
</dbReference>
<feature type="domain" description="Major facilitator superfamily (MFS) profile" evidence="4">
    <location>
        <begin position="26"/>
        <end position="437"/>
    </location>
</feature>
<dbReference type="Pfam" id="PF07690">
    <property type="entry name" value="MFS_1"/>
    <property type="match status" value="2"/>
</dbReference>
<reference evidence="5 6" key="1">
    <citation type="submission" date="2015-06" db="EMBL/GenBank/DDBJ databases">
        <title>Draft genome of the ant-associated black yeast Phialophora attae CBS 131958.</title>
        <authorList>
            <person name="Moreno L.F."/>
            <person name="Stielow B.J."/>
            <person name="de Hoog S."/>
            <person name="Vicente V.A."/>
            <person name="Weiss V.A."/>
            <person name="de Vries M."/>
            <person name="Cruz L.M."/>
            <person name="Souza E.M."/>
        </authorList>
    </citation>
    <scope>NUCLEOTIDE SEQUENCE [LARGE SCALE GENOMIC DNA]</scope>
    <source>
        <strain evidence="5 6">CBS 131958</strain>
    </source>
</reference>
<keyword evidence="3" id="KW-0812">Transmembrane</keyword>
<evidence type="ECO:0000256" key="3">
    <source>
        <dbReference type="SAM" id="Phobius"/>
    </source>
</evidence>
<dbReference type="InterPro" id="IPR011701">
    <property type="entry name" value="MFS"/>
</dbReference>
<dbReference type="PANTHER" id="PTHR23520">
    <property type="entry name" value="TRANSPORTER, PUTATIVE (AFU_ORTHOLOGUE AFUA_3G04000)-RELATED"/>
    <property type="match status" value="1"/>
</dbReference>
<dbReference type="PANTHER" id="PTHR23520:SF5">
    <property type="entry name" value="TRANSPORTER, PUTATIVE (AFU_ORTHOLOGUE AFUA_3G04000)-RELATED"/>
    <property type="match status" value="1"/>
</dbReference>
<feature type="transmembrane region" description="Helical" evidence="3">
    <location>
        <begin position="61"/>
        <end position="80"/>
    </location>
</feature>
<dbReference type="GeneID" id="28731288"/>
<evidence type="ECO:0000313" key="6">
    <source>
        <dbReference type="Proteomes" id="UP000038010"/>
    </source>
</evidence>
<keyword evidence="3" id="KW-0472">Membrane</keyword>
<organism evidence="5 6">
    <name type="scientific">Cyphellophora attinorum</name>
    <dbReference type="NCBI Taxonomy" id="1664694"/>
    <lineage>
        <taxon>Eukaryota</taxon>
        <taxon>Fungi</taxon>
        <taxon>Dikarya</taxon>
        <taxon>Ascomycota</taxon>
        <taxon>Pezizomycotina</taxon>
        <taxon>Eurotiomycetes</taxon>
        <taxon>Chaetothyriomycetidae</taxon>
        <taxon>Chaetothyriales</taxon>
        <taxon>Cyphellophoraceae</taxon>
        <taxon>Cyphellophora</taxon>
    </lineage>
</organism>
<keyword evidence="3" id="KW-1133">Transmembrane helix</keyword>
<dbReference type="STRING" id="1664694.A0A0N1HRI6"/>
<feature type="transmembrane region" description="Helical" evidence="3">
    <location>
        <begin position="191"/>
        <end position="213"/>
    </location>
</feature>
<name>A0A0N1HRI6_9EURO</name>
<dbReference type="Gene3D" id="1.20.1250.20">
    <property type="entry name" value="MFS general substrate transporter like domains"/>
    <property type="match status" value="1"/>
</dbReference>
<evidence type="ECO:0000259" key="4">
    <source>
        <dbReference type="PROSITE" id="PS50850"/>
    </source>
</evidence>
<sequence>MSAIVRPIKWFYHEFGLAAIHETGRNAYLIILARALRMFAYGTNSLILAIFFSALKYTDHQIGLFMTLTLVGDVLLGTFLTLVADKVGRRKVLIGGSFLMVLTGVVFAVFENFFILLMAAVVGVVSVTGGDFGPFRSIEESVLSQLTTPSTRPDVLAWYVTISAIGSSLGSEVSGRLIHALQNVGWEVVPIYHALFWIYAIMGVTNAILMLMLSDACELQTTDTYSQVPQDEAEAEMSSTQRPTGSTLKEYRRETRSIMYKLWILLACDSVADGMVPYSLTNYYMDIKFHPAKSTLGDVTSASYFLAAIGSTFAGPLARKIGLINTMVFTHVPSSAAVLFFPAPPYFWLTAVLLLVRAGLNNMDQAPRSAFIAAVVKPEERTAVIGITSTIRTVAATSGPTITGLLAAKEAFWIAFVAAGICRLAYDFGLWYLFSTVKVEEGGGVGDKEAANRLSDEETSLEMASLASSDDEDSSPWAANGRRSPPKAADGYAQAQPNDGMASVMHMNPNSSLQAPQGGLDRVRSRSPHRSSTAEDIL</sequence>
<dbReference type="PROSITE" id="PS50850">
    <property type="entry name" value="MFS"/>
    <property type="match status" value="1"/>
</dbReference>
<protein>
    <submittedName>
        <fullName evidence="5">Putative membrane protein</fullName>
    </submittedName>
</protein>
<dbReference type="RefSeq" id="XP_018000863.1">
    <property type="nucleotide sequence ID" value="XM_018139408.1"/>
</dbReference>
<feature type="compositionally biased region" description="Basic and acidic residues" evidence="2">
    <location>
        <begin position="445"/>
        <end position="456"/>
    </location>
</feature>
<dbReference type="SUPFAM" id="SSF103473">
    <property type="entry name" value="MFS general substrate transporter"/>
    <property type="match status" value="1"/>
</dbReference>
<dbReference type="InterPro" id="IPR036259">
    <property type="entry name" value="MFS_trans_sf"/>
</dbReference>
<feature type="transmembrane region" description="Helical" evidence="3">
    <location>
        <begin position="116"/>
        <end position="135"/>
    </location>
</feature>
<feature type="transmembrane region" description="Helical" evidence="3">
    <location>
        <begin position="35"/>
        <end position="55"/>
    </location>
</feature>
<feature type="region of interest" description="Disordered" evidence="2">
    <location>
        <begin position="445"/>
        <end position="538"/>
    </location>
</feature>
<feature type="transmembrane region" description="Helical" evidence="3">
    <location>
        <begin position="301"/>
        <end position="318"/>
    </location>
</feature>
<evidence type="ECO:0000256" key="2">
    <source>
        <dbReference type="SAM" id="MobiDB-lite"/>
    </source>
</evidence>
<feature type="compositionally biased region" description="Polar residues" evidence="2">
    <location>
        <begin position="237"/>
        <end position="247"/>
    </location>
</feature>
<dbReference type="InterPro" id="IPR020846">
    <property type="entry name" value="MFS_dom"/>
</dbReference>
<dbReference type="AlphaFoldDB" id="A0A0N1HRI6"/>
<feature type="region of interest" description="Disordered" evidence="2">
    <location>
        <begin position="228"/>
        <end position="248"/>
    </location>
</feature>
<accession>A0A0N1HRI6</accession>
<comment type="caution">
    <text evidence="5">The sequence shown here is derived from an EMBL/GenBank/DDBJ whole genome shotgun (WGS) entry which is preliminary data.</text>
</comment>
<keyword evidence="6" id="KW-1185">Reference proteome</keyword>
<dbReference type="GO" id="GO:0000329">
    <property type="term" value="C:fungal-type vacuole membrane"/>
    <property type="evidence" value="ECO:0007669"/>
    <property type="project" value="TreeGrafter"/>
</dbReference>
<comment type="subcellular location">
    <subcellularLocation>
        <location evidence="1">Membrane</location>
        <topology evidence="1">Multi-pass membrane protein</topology>
    </subcellularLocation>
</comment>